<feature type="domain" description="NADPH-dependent FMN reductase-like" evidence="1">
    <location>
        <begin position="17"/>
        <end position="132"/>
    </location>
</feature>
<keyword evidence="3" id="KW-1185">Reference proteome</keyword>
<reference evidence="3" key="1">
    <citation type="journal article" date="2019" name="Int. J. Syst. Evol. Microbiol.">
        <title>The Global Catalogue of Microorganisms (GCM) 10K type strain sequencing project: providing services to taxonomists for standard genome sequencing and annotation.</title>
        <authorList>
            <consortium name="The Broad Institute Genomics Platform"/>
            <consortium name="The Broad Institute Genome Sequencing Center for Infectious Disease"/>
            <person name="Wu L."/>
            <person name="Ma J."/>
        </authorList>
    </citation>
    <scope>NUCLEOTIDE SEQUENCE [LARGE SCALE GENOMIC DNA]</scope>
    <source>
        <strain evidence="3">JCM 3380</strain>
    </source>
</reference>
<dbReference type="Pfam" id="PF03358">
    <property type="entry name" value="FMN_red"/>
    <property type="match status" value="1"/>
</dbReference>
<dbReference type="Proteomes" id="UP001500416">
    <property type="component" value="Unassembled WGS sequence"/>
</dbReference>
<name>A0ABP3CZR9_9PSEU</name>
<evidence type="ECO:0000313" key="3">
    <source>
        <dbReference type="Proteomes" id="UP001500416"/>
    </source>
</evidence>
<dbReference type="EMBL" id="BAAABU010000003">
    <property type="protein sequence ID" value="GAA0219409.1"/>
    <property type="molecule type" value="Genomic_DNA"/>
</dbReference>
<proteinExistence type="predicted"/>
<evidence type="ECO:0000313" key="2">
    <source>
        <dbReference type="EMBL" id="GAA0219409.1"/>
    </source>
</evidence>
<comment type="caution">
    <text evidence="2">The sequence shown here is derived from an EMBL/GenBank/DDBJ whole genome shotgun (WGS) entry which is preliminary data.</text>
</comment>
<dbReference type="SUPFAM" id="SSF52218">
    <property type="entry name" value="Flavoproteins"/>
    <property type="match status" value="1"/>
</dbReference>
<gene>
    <name evidence="2" type="ORF">GCM10010492_16750</name>
</gene>
<dbReference type="InterPro" id="IPR029039">
    <property type="entry name" value="Flavoprotein-like_sf"/>
</dbReference>
<dbReference type="InterPro" id="IPR005025">
    <property type="entry name" value="FMN_Rdtase-like_dom"/>
</dbReference>
<dbReference type="RefSeq" id="WP_343933092.1">
    <property type="nucleotide sequence ID" value="NZ_BAAABU010000003.1"/>
</dbReference>
<organism evidence="2 3">
    <name type="scientific">Saccharothrix mutabilis subsp. mutabilis</name>
    <dbReference type="NCBI Taxonomy" id="66855"/>
    <lineage>
        <taxon>Bacteria</taxon>
        <taxon>Bacillati</taxon>
        <taxon>Actinomycetota</taxon>
        <taxon>Actinomycetes</taxon>
        <taxon>Pseudonocardiales</taxon>
        <taxon>Pseudonocardiaceae</taxon>
        <taxon>Saccharothrix</taxon>
    </lineage>
</organism>
<accession>A0ABP3CZR9</accession>
<evidence type="ECO:0000259" key="1">
    <source>
        <dbReference type="Pfam" id="PF03358"/>
    </source>
</evidence>
<dbReference type="Gene3D" id="3.40.50.360">
    <property type="match status" value="1"/>
</dbReference>
<protein>
    <recommendedName>
        <fullName evidence="1">NADPH-dependent FMN reductase-like domain-containing protein</fullName>
    </recommendedName>
</protein>
<sequence>MDELPHLAIIVEGEPDRAVARWLAEAARRRGDLEVDLLDLSLLHLVDACEVACERTPPAVDDLAPWLAVAAGFVVVVPRRFPVALAHTVGWCPDPWSGKPVAFACDTAEPAALPGLRVVFAAVRAVLVREVAVHPDPRRADRVLAALTHHL</sequence>